<organism evidence="5 6">
    <name type="scientific">Eutypa lata (strain UCR-EL1)</name>
    <name type="common">Grapevine dieback disease fungus</name>
    <name type="synonym">Eutypa armeniacae</name>
    <dbReference type="NCBI Taxonomy" id="1287681"/>
    <lineage>
        <taxon>Eukaryota</taxon>
        <taxon>Fungi</taxon>
        <taxon>Dikarya</taxon>
        <taxon>Ascomycota</taxon>
        <taxon>Pezizomycotina</taxon>
        <taxon>Sordariomycetes</taxon>
        <taxon>Xylariomycetidae</taxon>
        <taxon>Xylariales</taxon>
        <taxon>Diatrypaceae</taxon>
        <taxon>Eutypa</taxon>
    </lineage>
</organism>
<dbReference type="OrthoDB" id="529367at2759"/>
<feature type="compositionally biased region" description="Acidic residues" evidence="4">
    <location>
        <begin position="43"/>
        <end position="62"/>
    </location>
</feature>
<feature type="region of interest" description="Disordered" evidence="4">
    <location>
        <begin position="1"/>
        <end position="87"/>
    </location>
</feature>
<dbReference type="PANTHER" id="PTHR15052">
    <property type="entry name" value="RNA POLYMERASE III TRANSCRIPTION INITIATION FACTOR COMPLEX SUBUNIT"/>
    <property type="match status" value="1"/>
</dbReference>
<dbReference type="Proteomes" id="UP000012174">
    <property type="component" value="Unassembled WGS sequence"/>
</dbReference>
<dbReference type="GO" id="GO:0000127">
    <property type="term" value="C:transcription factor TFIIIC complex"/>
    <property type="evidence" value="ECO:0007669"/>
    <property type="project" value="TreeGrafter"/>
</dbReference>
<name>M7SW65_EUTLA</name>
<keyword evidence="2" id="KW-0804">Transcription</keyword>
<dbReference type="AlphaFoldDB" id="M7SW65"/>
<dbReference type="eggNOG" id="ENOG502S1WJ">
    <property type="taxonomic scope" value="Eukaryota"/>
</dbReference>
<comment type="subcellular location">
    <subcellularLocation>
        <location evidence="1">Nucleus</location>
    </subcellularLocation>
</comment>
<dbReference type="InterPro" id="IPR036322">
    <property type="entry name" value="WD40_repeat_dom_sf"/>
</dbReference>
<evidence type="ECO:0000313" key="5">
    <source>
        <dbReference type="EMBL" id="EMR61821.1"/>
    </source>
</evidence>
<feature type="compositionally biased region" description="Basic residues" evidence="4">
    <location>
        <begin position="457"/>
        <end position="475"/>
    </location>
</feature>
<dbReference type="EMBL" id="KB707540">
    <property type="protein sequence ID" value="EMR61821.1"/>
    <property type="molecule type" value="Genomic_DNA"/>
</dbReference>
<feature type="compositionally biased region" description="Acidic residues" evidence="4">
    <location>
        <begin position="574"/>
        <end position="623"/>
    </location>
</feature>
<dbReference type="HOGENOM" id="CLU_426426_0_0_1"/>
<feature type="region of interest" description="Disordered" evidence="4">
    <location>
        <begin position="561"/>
        <end position="642"/>
    </location>
</feature>
<feature type="compositionally biased region" description="Low complexity" evidence="4">
    <location>
        <begin position="563"/>
        <end position="573"/>
    </location>
</feature>
<evidence type="ECO:0000256" key="3">
    <source>
        <dbReference type="ARBA" id="ARBA00023242"/>
    </source>
</evidence>
<sequence length="642" mass="71692">MRLRRSNQRKRFRPSDLNLRLGISDEDEETTSQGNDESHDEGFVDDGELELDAEHETDEDLAESSGIESSIKEVQTPKHKKTNIHQAPEQPPLWWEYQMLPPKLTSKYDIRVAANPWMPDGFPEDEEVKFRQWYERYLEKRTRQFMSSSIDRGKAFRWFIPQAADDLTVIIGDVTNQKEHRFKQGQAMPFSGLGNPIEDTDNGKMGSIVPFADQAFYQDIRKAPKESEKREGAVQIWRFEADEDNKCLVHPAQRPPTLVLQRHPIHLSPIIDIASGYPSHPFIVATIPVGGVFTLTDLNRPNQEMAYNPNLSVCTQPNLLSWSEILRGYMLIWPSAFAGNSAIAFEHVRVFAQGRYIMTLDSQPTCLSIGKCHPCVLVGTTDGSLWAVNIMKKAYSHREASSKLKLFRHEYRAANPGVGLDGGEEEIPRGKCRVLHGFLPERNLHPKATRLAAPQKAKAKSSKKKKKKSKGKGKEKKKEAPGGDGSEDGSEDDDLSDAMGELDAEAEEEGPGAVPQPIVVHDAQTRITHVAWSPNVRFSWWAAAAMGSGLVRVMDLGIDQPRAGGAAASSDGSSENEDHDDDEGDEVKDESDGLEDEEDEDEDEDEDSESDVEMADGDGDGDVDTTTTTTPRTRSRWRSVNK</sequence>
<feature type="compositionally biased region" description="Basic residues" evidence="4">
    <location>
        <begin position="1"/>
        <end position="12"/>
    </location>
</feature>
<dbReference type="GO" id="GO:0005634">
    <property type="term" value="C:nucleus"/>
    <property type="evidence" value="ECO:0007669"/>
    <property type="project" value="UniProtKB-SubCell"/>
</dbReference>
<keyword evidence="3" id="KW-0539">Nucleus</keyword>
<feature type="compositionally biased region" description="Basic residues" evidence="4">
    <location>
        <begin position="633"/>
        <end position="642"/>
    </location>
</feature>
<accession>M7SW65</accession>
<evidence type="ECO:0000256" key="1">
    <source>
        <dbReference type="ARBA" id="ARBA00004123"/>
    </source>
</evidence>
<gene>
    <name evidence="5" type="ORF">UCREL1_11237</name>
</gene>
<dbReference type="InterPro" id="IPR052416">
    <property type="entry name" value="GTF3C_component"/>
</dbReference>
<dbReference type="SUPFAM" id="SSF50978">
    <property type="entry name" value="WD40 repeat-like"/>
    <property type="match status" value="1"/>
</dbReference>
<protein>
    <submittedName>
        <fullName evidence="5">Putative transcription factor tfiiic complex subunit protein</fullName>
    </submittedName>
</protein>
<feature type="region of interest" description="Disordered" evidence="4">
    <location>
        <begin position="443"/>
        <end position="496"/>
    </location>
</feature>
<dbReference type="GO" id="GO:0005789">
    <property type="term" value="C:endoplasmic reticulum membrane"/>
    <property type="evidence" value="ECO:0007669"/>
    <property type="project" value="UniProtKB-SubCell"/>
</dbReference>
<evidence type="ECO:0000256" key="4">
    <source>
        <dbReference type="SAM" id="MobiDB-lite"/>
    </source>
</evidence>
<dbReference type="KEGG" id="ela:UCREL1_11237"/>
<dbReference type="PANTHER" id="PTHR15052:SF2">
    <property type="entry name" value="GENERAL TRANSCRIPTION FACTOR 3C POLYPEPTIDE 2"/>
    <property type="match status" value="1"/>
</dbReference>
<reference evidence="6" key="1">
    <citation type="journal article" date="2013" name="Genome Announc.">
        <title>Draft genome sequence of the grapevine dieback fungus Eutypa lata UCR-EL1.</title>
        <authorList>
            <person name="Blanco-Ulate B."/>
            <person name="Rolshausen P.E."/>
            <person name="Cantu D."/>
        </authorList>
    </citation>
    <scope>NUCLEOTIDE SEQUENCE [LARGE SCALE GENOMIC DNA]</scope>
    <source>
        <strain evidence="6">UCR-EL1</strain>
    </source>
</reference>
<dbReference type="GO" id="GO:0006383">
    <property type="term" value="P:transcription by RNA polymerase III"/>
    <property type="evidence" value="ECO:0007669"/>
    <property type="project" value="TreeGrafter"/>
</dbReference>
<dbReference type="STRING" id="1287681.M7SW65"/>
<evidence type="ECO:0000313" key="6">
    <source>
        <dbReference type="Proteomes" id="UP000012174"/>
    </source>
</evidence>
<proteinExistence type="predicted"/>
<evidence type="ECO:0000256" key="2">
    <source>
        <dbReference type="ARBA" id="ARBA00023163"/>
    </source>
</evidence>
<keyword evidence="6" id="KW-1185">Reference proteome</keyword>
<dbReference type="GO" id="GO:0015031">
    <property type="term" value="P:protein transport"/>
    <property type="evidence" value="ECO:0007669"/>
    <property type="project" value="InterPro"/>
</dbReference>
<feature type="compositionally biased region" description="Acidic residues" evidence="4">
    <location>
        <begin position="485"/>
        <end position="496"/>
    </location>
</feature>